<dbReference type="SUPFAM" id="SSF50939">
    <property type="entry name" value="Sialidases"/>
    <property type="match status" value="1"/>
</dbReference>
<reference evidence="1 2" key="1">
    <citation type="journal article" date="2023" name="Commun. Biol.">
        <title>Genome analysis of Parmales, the sister group of diatoms, reveals the evolutionary specialization of diatoms from phago-mixotrophs to photoautotrophs.</title>
        <authorList>
            <person name="Ban H."/>
            <person name="Sato S."/>
            <person name="Yoshikawa S."/>
            <person name="Yamada K."/>
            <person name="Nakamura Y."/>
            <person name="Ichinomiya M."/>
            <person name="Sato N."/>
            <person name="Blanc-Mathieu R."/>
            <person name="Endo H."/>
            <person name="Kuwata A."/>
            <person name="Ogata H."/>
        </authorList>
    </citation>
    <scope>NUCLEOTIDE SEQUENCE [LARGE SCALE GENOMIC DNA]</scope>
</reference>
<evidence type="ECO:0000313" key="1">
    <source>
        <dbReference type="EMBL" id="GMI18940.1"/>
    </source>
</evidence>
<dbReference type="InterPro" id="IPR036278">
    <property type="entry name" value="Sialidase_sf"/>
</dbReference>
<dbReference type="Gene3D" id="2.120.10.10">
    <property type="match status" value="1"/>
</dbReference>
<organism evidence="1 2">
    <name type="scientific">Tetraparma gracilis</name>
    <dbReference type="NCBI Taxonomy" id="2962635"/>
    <lineage>
        <taxon>Eukaryota</taxon>
        <taxon>Sar</taxon>
        <taxon>Stramenopiles</taxon>
        <taxon>Ochrophyta</taxon>
        <taxon>Bolidophyceae</taxon>
        <taxon>Parmales</taxon>
        <taxon>Triparmaceae</taxon>
        <taxon>Tetraparma</taxon>
    </lineage>
</organism>
<keyword evidence="2" id="KW-1185">Reference proteome</keyword>
<dbReference type="PANTHER" id="PTHR10628:SF30">
    <property type="entry name" value="EXO-ALPHA-SIALIDASE"/>
    <property type="match status" value="1"/>
</dbReference>
<name>A0ABQ6M3J8_9STRA</name>
<evidence type="ECO:0000313" key="2">
    <source>
        <dbReference type="Proteomes" id="UP001165060"/>
    </source>
</evidence>
<protein>
    <recommendedName>
        <fullName evidence="3">Trans-sialidase</fullName>
    </recommendedName>
</protein>
<evidence type="ECO:0008006" key="3">
    <source>
        <dbReference type="Google" id="ProtNLM"/>
    </source>
</evidence>
<comment type="caution">
    <text evidence="1">The sequence shown here is derived from an EMBL/GenBank/DDBJ whole genome shotgun (WGS) entry which is preliminary data.</text>
</comment>
<accession>A0ABQ6M3J8</accession>
<dbReference type="InterPro" id="IPR026856">
    <property type="entry name" value="Sialidase_fam"/>
</dbReference>
<sequence>LPSGRVVVNSRVLNDRRVLSYSDDEGETFPTVVEAPTLRQTFQGCEGSMIYHAGANRLLYSGVQGRLPARIYRENMTIFESLDEGATWELNTIVDLGSAAYSALVEVGEGDVGILYERSGCSAKMWGDDKCPVVFLPEHISYKVVKL</sequence>
<dbReference type="CDD" id="cd15482">
    <property type="entry name" value="Sialidase_non-viral"/>
    <property type="match status" value="1"/>
</dbReference>
<feature type="non-terminal residue" evidence="1">
    <location>
        <position position="1"/>
    </location>
</feature>
<dbReference type="PANTHER" id="PTHR10628">
    <property type="entry name" value="SIALIDASE"/>
    <property type="match status" value="1"/>
</dbReference>
<dbReference type="Proteomes" id="UP001165060">
    <property type="component" value="Unassembled WGS sequence"/>
</dbReference>
<proteinExistence type="predicted"/>
<dbReference type="EMBL" id="BRYB01002384">
    <property type="protein sequence ID" value="GMI18940.1"/>
    <property type="molecule type" value="Genomic_DNA"/>
</dbReference>
<gene>
    <name evidence="1" type="ORF">TeGR_g10715</name>
</gene>